<evidence type="ECO:0000259" key="5">
    <source>
        <dbReference type="Pfam" id="PF01555"/>
    </source>
</evidence>
<name>A0A858U1H3_9MOLU</name>
<dbReference type="PROSITE" id="PS00092">
    <property type="entry name" value="N6_MTASE"/>
    <property type="match status" value="1"/>
</dbReference>
<keyword evidence="3 6" id="KW-0808">Transferase</keyword>
<accession>A0A858U1H3</accession>
<dbReference type="REBASE" id="395445">
    <property type="entry name" value="M.MmyC264ORF995P"/>
</dbReference>
<keyword evidence="7" id="KW-1185">Reference proteome</keyword>
<evidence type="ECO:0000256" key="4">
    <source>
        <dbReference type="ARBA" id="ARBA00022691"/>
    </source>
</evidence>
<evidence type="ECO:0000313" key="6">
    <source>
        <dbReference type="EMBL" id="QJG66290.1"/>
    </source>
</evidence>
<dbReference type="GO" id="GO:0008170">
    <property type="term" value="F:N-methyltransferase activity"/>
    <property type="evidence" value="ECO:0007669"/>
    <property type="project" value="InterPro"/>
</dbReference>
<dbReference type="SUPFAM" id="SSF53335">
    <property type="entry name" value="S-adenosyl-L-methionine-dependent methyltransferases"/>
    <property type="match status" value="1"/>
</dbReference>
<organism evidence="6 7">
    <name type="scientific">Mycoplasma phocoeninasale</name>
    <dbReference type="NCBI Taxonomy" id="2726117"/>
    <lineage>
        <taxon>Bacteria</taxon>
        <taxon>Bacillati</taxon>
        <taxon>Mycoplasmatota</taxon>
        <taxon>Mollicutes</taxon>
        <taxon>Mycoplasmataceae</taxon>
        <taxon>Mycoplasma</taxon>
    </lineage>
</organism>
<dbReference type="InterPro" id="IPR002052">
    <property type="entry name" value="DNA_methylase_N6_adenine_CS"/>
</dbReference>
<dbReference type="InterPro" id="IPR002295">
    <property type="entry name" value="N4/N6-MTase_EcoPI_Mod-like"/>
</dbReference>
<dbReference type="Gene3D" id="3.40.50.150">
    <property type="entry name" value="Vaccinia Virus protein VP39"/>
    <property type="match status" value="1"/>
</dbReference>
<comment type="similarity">
    <text evidence="1">Belongs to the N(4)/N(6)-methyltransferase family.</text>
</comment>
<reference evidence="6 7" key="1">
    <citation type="submission" date="2020-04" db="EMBL/GenBank/DDBJ databases">
        <title>Novel Mycoplasma species detected in Phocoena phocoena (harbor porpoise) from the USA.</title>
        <authorList>
            <person name="Volokhov D.V."/>
        </authorList>
    </citation>
    <scope>NUCLEOTIDE SEQUENCE [LARGE SCALE GENOMIC DNA]</scope>
    <source>
        <strain evidence="6 7">C264-NAS</strain>
    </source>
</reference>
<proteinExistence type="inferred from homology"/>
<dbReference type="GO" id="GO:0003677">
    <property type="term" value="F:DNA binding"/>
    <property type="evidence" value="ECO:0007669"/>
    <property type="project" value="InterPro"/>
</dbReference>
<sequence>MKKLIAEYLAKIDSIDSFDFNKDQKQMCKEILQNVKDEKDLQNVFQFLVKRVKTGFKFDIAPTTDSKSVVVLEYDEKKSFHNILKQNENENTLIIGENYDALKNLLVLERERERERAGLEYNYDVIYIDPPYNTESAKSDGNAVADDKEKVKASKFVYRDKFSRNGWLNMMNERLIMAKKLLKDDGVIFVSIDDTEQAYLKVLMDEIFREENFIANIPFISNIKGRQVNTNFALTHEYVLVYKNKTFMFNDLNEDYANSTMPNVYNKRKNDKLNDISGEFISQNLLENTNSEFNIRTRSNLFFPIYIYEVNGNLELSTIKKENFVKEIWPRKNKKGEQLVWRWSKEKIELCKNDLFIEKNGDFYNIKTKKRNFDFIFKSLIFGPTLNNKTGKDLLYDIIVSPLNKNDEFKTVKPINLLKTLMLSHPNKNARVLDFFAGSGTTGHAVLDLNREDGGSRSFTLVTNNENNIAEDVTYERLYRINNGKGSKGESFPWAEKNEPYYSSLNVFNLVKYNTAIDQIDDTNQKIKKKFLKSALYFGLNSRDISDENLLADLLALEPLEENKDATN</sequence>
<evidence type="ECO:0000256" key="3">
    <source>
        <dbReference type="ARBA" id="ARBA00022679"/>
    </source>
</evidence>
<gene>
    <name evidence="6" type="ORF">HGG64_00995</name>
</gene>
<keyword evidence="4" id="KW-0949">S-adenosyl-L-methionine</keyword>
<dbReference type="GO" id="GO:0032259">
    <property type="term" value="P:methylation"/>
    <property type="evidence" value="ECO:0007669"/>
    <property type="project" value="UniProtKB-KW"/>
</dbReference>
<dbReference type="EMBL" id="CP051480">
    <property type="protein sequence ID" value="QJG66290.1"/>
    <property type="molecule type" value="Genomic_DNA"/>
</dbReference>
<dbReference type="KEGG" id="mphn:HGG64_00995"/>
<keyword evidence="2 6" id="KW-0489">Methyltransferase</keyword>
<dbReference type="Pfam" id="PF01555">
    <property type="entry name" value="N6_N4_Mtase"/>
    <property type="match status" value="1"/>
</dbReference>
<dbReference type="PRINTS" id="PR00506">
    <property type="entry name" value="D21N6MTFRASE"/>
</dbReference>
<dbReference type="AlphaFoldDB" id="A0A858U1H3"/>
<dbReference type="SMR" id="A0A858U1H3"/>
<evidence type="ECO:0000256" key="1">
    <source>
        <dbReference type="ARBA" id="ARBA00006594"/>
    </source>
</evidence>
<evidence type="ECO:0000313" key="7">
    <source>
        <dbReference type="Proteomes" id="UP000501728"/>
    </source>
</evidence>
<dbReference type="RefSeq" id="WP_169580114.1">
    <property type="nucleotide sequence ID" value="NZ_CP051480.1"/>
</dbReference>
<dbReference type="InterPro" id="IPR002941">
    <property type="entry name" value="DNA_methylase_N4/N6"/>
</dbReference>
<feature type="domain" description="DNA methylase N-4/N-6" evidence="5">
    <location>
        <begin position="124"/>
        <end position="452"/>
    </location>
</feature>
<protein>
    <submittedName>
        <fullName evidence="6">Site-specific DNA-methyltransferase</fullName>
    </submittedName>
</protein>
<evidence type="ECO:0000256" key="2">
    <source>
        <dbReference type="ARBA" id="ARBA00022603"/>
    </source>
</evidence>
<dbReference type="Proteomes" id="UP000501728">
    <property type="component" value="Chromosome"/>
</dbReference>
<dbReference type="InterPro" id="IPR029063">
    <property type="entry name" value="SAM-dependent_MTases_sf"/>
</dbReference>